<organism evidence="1 2">
    <name type="scientific">Enterovibrio norvegicus FF-454</name>
    <dbReference type="NCBI Taxonomy" id="1185651"/>
    <lineage>
        <taxon>Bacteria</taxon>
        <taxon>Pseudomonadati</taxon>
        <taxon>Pseudomonadota</taxon>
        <taxon>Gammaproteobacteria</taxon>
        <taxon>Vibrionales</taxon>
        <taxon>Vibrionaceae</taxon>
        <taxon>Enterovibrio</taxon>
    </lineage>
</organism>
<dbReference type="EMBL" id="AJWN02000073">
    <property type="protein sequence ID" value="OEE59969.1"/>
    <property type="molecule type" value="Genomic_DNA"/>
</dbReference>
<protein>
    <recommendedName>
        <fullName evidence="3">HicB-like antitoxin of toxin-antitoxin system domain-containing protein</fullName>
    </recommendedName>
</protein>
<reference evidence="1 2" key="1">
    <citation type="journal article" date="2012" name="Science">
        <title>Ecological populations of bacteria act as socially cohesive units of antibiotic production and resistance.</title>
        <authorList>
            <person name="Cordero O.X."/>
            <person name="Wildschutte H."/>
            <person name="Kirkup B."/>
            <person name="Proehl S."/>
            <person name="Ngo L."/>
            <person name="Hussain F."/>
            <person name="Le Roux F."/>
            <person name="Mincer T."/>
            <person name="Polz M.F."/>
        </authorList>
    </citation>
    <scope>NUCLEOTIDE SEQUENCE [LARGE SCALE GENOMIC DNA]</scope>
    <source>
        <strain evidence="1 2">FF-454</strain>
    </source>
</reference>
<evidence type="ECO:0008006" key="3">
    <source>
        <dbReference type="Google" id="ProtNLM"/>
    </source>
</evidence>
<gene>
    <name evidence="1" type="ORF">A1OK_12845</name>
</gene>
<sequence>MIYWTEIEEPYKGFTIYIDENPDAYRGGFEFCISNGTTILEQGLTADLESAFSTAQKWVDDYLIIPQFD</sequence>
<comment type="caution">
    <text evidence="1">The sequence shown here is derived from an EMBL/GenBank/DDBJ whole genome shotgun (WGS) entry which is preliminary data.</text>
</comment>
<name>A0A1E5C387_9GAMM</name>
<evidence type="ECO:0000313" key="2">
    <source>
        <dbReference type="Proteomes" id="UP000095039"/>
    </source>
</evidence>
<dbReference type="RefSeq" id="WP_016959781.1">
    <property type="nucleotide sequence ID" value="NZ_AJWN02000073.1"/>
</dbReference>
<accession>A0A1E5C387</accession>
<evidence type="ECO:0000313" key="1">
    <source>
        <dbReference type="EMBL" id="OEE59969.1"/>
    </source>
</evidence>
<dbReference type="AlphaFoldDB" id="A0A1E5C387"/>
<keyword evidence="2" id="KW-1185">Reference proteome</keyword>
<proteinExistence type="predicted"/>
<dbReference type="Proteomes" id="UP000095039">
    <property type="component" value="Unassembled WGS sequence"/>
</dbReference>